<dbReference type="AlphaFoldDB" id="X7F5J3"/>
<dbReference type="RefSeq" id="WP_051492074.1">
    <property type="nucleotide sequence ID" value="NZ_JAME01000024.1"/>
</dbReference>
<feature type="domain" description="Phosphatidate phosphatase APP1 catalytic" evidence="1">
    <location>
        <begin position="139"/>
        <end position="288"/>
    </location>
</feature>
<protein>
    <recommendedName>
        <fullName evidence="1">Phosphatidate phosphatase APP1 catalytic domain-containing protein</fullName>
    </recommendedName>
</protein>
<dbReference type="PANTHER" id="PTHR28208:SF3">
    <property type="entry name" value="PHOSPHATIDATE PHOSPHATASE APP1"/>
    <property type="match status" value="1"/>
</dbReference>
<dbReference type="PANTHER" id="PTHR28208">
    <property type="entry name" value="PHOSPHATIDATE PHOSPHATASE APP1"/>
    <property type="match status" value="1"/>
</dbReference>
<dbReference type="InterPro" id="IPR019236">
    <property type="entry name" value="APP1_cat"/>
</dbReference>
<gene>
    <name evidence="2" type="ORF">RISW2_10275</name>
</gene>
<evidence type="ECO:0000313" key="2">
    <source>
        <dbReference type="EMBL" id="ETX27993.1"/>
    </source>
</evidence>
<evidence type="ECO:0000259" key="1">
    <source>
        <dbReference type="Pfam" id="PF09949"/>
    </source>
</evidence>
<dbReference type="STRING" id="1449351.RISW2_10275"/>
<dbReference type="GO" id="GO:0008195">
    <property type="term" value="F:phosphatidate phosphatase activity"/>
    <property type="evidence" value="ECO:0007669"/>
    <property type="project" value="InterPro"/>
</dbReference>
<evidence type="ECO:0000313" key="3">
    <source>
        <dbReference type="Proteomes" id="UP000023430"/>
    </source>
</evidence>
<name>X7F5J3_9RHOB</name>
<dbReference type="SUPFAM" id="SSF56784">
    <property type="entry name" value="HAD-like"/>
    <property type="match status" value="1"/>
</dbReference>
<dbReference type="InterPro" id="IPR036412">
    <property type="entry name" value="HAD-like_sf"/>
</dbReference>
<keyword evidence="3" id="KW-1185">Reference proteome</keyword>
<dbReference type="Pfam" id="PF09949">
    <property type="entry name" value="APP1_cat"/>
    <property type="match status" value="1"/>
</dbReference>
<dbReference type="Proteomes" id="UP000023430">
    <property type="component" value="Unassembled WGS sequence"/>
</dbReference>
<dbReference type="PATRIC" id="fig|1449351.3.peg.3108"/>
<dbReference type="eggNOG" id="COG4850">
    <property type="taxonomic scope" value="Bacteria"/>
</dbReference>
<reference evidence="2 3" key="1">
    <citation type="submission" date="2014-01" db="EMBL/GenBank/DDBJ databases">
        <title>Roseivivax isoporae LMG 25204 Genome Sequencing.</title>
        <authorList>
            <person name="Lai Q."/>
            <person name="Li G."/>
            <person name="Shao Z."/>
        </authorList>
    </citation>
    <scope>NUCLEOTIDE SEQUENCE [LARGE SCALE GENOMIC DNA]</scope>
    <source>
        <strain evidence="2 3">LMG 25204</strain>
    </source>
</reference>
<dbReference type="EMBL" id="JAME01000024">
    <property type="protein sequence ID" value="ETX27993.1"/>
    <property type="molecule type" value="Genomic_DNA"/>
</dbReference>
<accession>X7F5J3</accession>
<dbReference type="OrthoDB" id="9789875at2"/>
<comment type="caution">
    <text evidence="2">The sequence shown here is derived from an EMBL/GenBank/DDBJ whole genome shotgun (WGS) entry which is preliminary data.</text>
</comment>
<dbReference type="InterPro" id="IPR052935">
    <property type="entry name" value="Mg2+_PAP"/>
</dbReference>
<proteinExistence type="predicted"/>
<organism evidence="2 3">
    <name type="scientific">Roseivivax isoporae LMG 25204</name>
    <dbReference type="NCBI Taxonomy" id="1449351"/>
    <lineage>
        <taxon>Bacteria</taxon>
        <taxon>Pseudomonadati</taxon>
        <taxon>Pseudomonadota</taxon>
        <taxon>Alphaproteobacteria</taxon>
        <taxon>Rhodobacterales</taxon>
        <taxon>Roseobacteraceae</taxon>
        <taxon>Roseivivax</taxon>
    </lineage>
</organism>
<sequence>MKTVLARIANPVERALDRVFRPSDPQGVVIDPYLGYATPDEILLRGRVLTSLRRTTPEPEDSWFVNLRQMAGLFLTREVAERTVRAGETTAMTDDEGYFTLHLPRGDAAPGWSSHPVEVEGGEGAVLEALVVGPGAPFMVISDIDDTVLETGAYSLLRNLWTSLTGNALTRHVFPDAVELMRGFEARGAPIFFVSSSPWNLHHFLQRIFDRADLPRAPMFLRDLGISRTQFISGTHGDHKGAAIDGLMAAVPDLPVVLVGDTGQHDPQVYLAAAERHPGRVVRVILREPGKGADARDAARMRALEALGVRVDHGPDYAGLAPDIARPA</sequence>